<dbReference type="OrthoDB" id="434647at2759"/>
<dbReference type="InterPro" id="IPR013087">
    <property type="entry name" value="Znf_C2H2_type"/>
</dbReference>
<dbReference type="GeneID" id="127749324"/>
<gene>
    <name evidence="3" type="primary">LOC127749324</name>
</gene>
<dbReference type="PANTHER" id="PTHR46786">
    <property type="entry name" value="ZINC FINGER MATRIN-TYPE PROTEIN 3"/>
    <property type="match status" value="1"/>
</dbReference>
<dbReference type="InterPro" id="IPR003604">
    <property type="entry name" value="Matrin/U1-like-C_Znf_C2H2"/>
</dbReference>
<protein>
    <submittedName>
        <fullName evidence="3">Zinc finger matrin-type protein 3-like</fullName>
    </submittedName>
</protein>
<dbReference type="RefSeq" id="XP_052123031.1">
    <property type="nucleotide sequence ID" value="XM_052267071.1"/>
</dbReference>
<dbReference type="InterPro" id="IPR052644">
    <property type="entry name" value="ZMAT3"/>
</dbReference>
<evidence type="ECO:0000313" key="3">
    <source>
        <dbReference type="RefSeq" id="XP_052123031.1"/>
    </source>
</evidence>
<sequence>MKVPPLNCKSSLCNILMKEGQAHIIEFFSNRFYCDLCQISTTSQEHLDSHYAGAKHRKALVNAARAGIKTDVSVIPPPVEPTESILASVIGHNEGGQRLRGAVSSDLSIYRTPSGQFYCHPCNTTVNSEKSFKEHTESKRHKFKVASSKRS</sequence>
<reference evidence="3" key="1">
    <citation type="submission" date="2025-08" db="UniProtKB">
        <authorList>
            <consortium name="RefSeq"/>
        </authorList>
    </citation>
    <scope>IDENTIFICATION</scope>
    <source>
        <tissue evidence="3">Whole organism</tissue>
    </source>
</reference>
<dbReference type="GO" id="GO:0003676">
    <property type="term" value="F:nucleic acid binding"/>
    <property type="evidence" value="ECO:0007669"/>
    <property type="project" value="InterPro"/>
</dbReference>
<evidence type="ECO:0000313" key="2">
    <source>
        <dbReference type="Proteomes" id="UP000504606"/>
    </source>
</evidence>
<dbReference type="InterPro" id="IPR036236">
    <property type="entry name" value="Znf_C2H2_sf"/>
</dbReference>
<dbReference type="Proteomes" id="UP000504606">
    <property type="component" value="Unplaced"/>
</dbReference>
<accession>A0A9C6WVK6</accession>
<dbReference type="PANTHER" id="PTHR46786:SF1">
    <property type="entry name" value="ZINC FINGER MATRIN-TYPE PROTEIN 3"/>
    <property type="match status" value="1"/>
</dbReference>
<dbReference type="Gene3D" id="3.30.160.60">
    <property type="entry name" value="Classic Zinc Finger"/>
    <property type="match status" value="2"/>
</dbReference>
<proteinExistence type="predicted"/>
<evidence type="ECO:0000259" key="1">
    <source>
        <dbReference type="PROSITE" id="PS00028"/>
    </source>
</evidence>
<organism evidence="2 3">
    <name type="scientific">Frankliniella occidentalis</name>
    <name type="common">Western flower thrips</name>
    <name type="synonym">Euthrips occidentalis</name>
    <dbReference type="NCBI Taxonomy" id="133901"/>
    <lineage>
        <taxon>Eukaryota</taxon>
        <taxon>Metazoa</taxon>
        <taxon>Ecdysozoa</taxon>
        <taxon>Arthropoda</taxon>
        <taxon>Hexapoda</taxon>
        <taxon>Insecta</taxon>
        <taxon>Pterygota</taxon>
        <taxon>Neoptera</taxon>
        <taxon>Paraneoptera</taxon>
        <taxon>Thysanoptera</taxon>
        <taxon>Terebrantia</taxon>
        <taxon>Thripoidea</taxon>
        <taxon>Thripidae</taxon>
        <taxon>Frankliniella</taxon>
    </lineage>
</organism>
<dbReference type="GO" id="GO:0008270">
    <property type="term" value="F:zinc ion binding"/>
    <property type="evidence" value="ECO:0007669"/>
    <property type="project" value="InterPro"/>
</dbReference>
<feature type="domain" description="C2H2-type" evidence="1">
    <location>
        <begin position="119"/>
        <end position="141"/>
    </location>
</feature>
<dbReference type="SMART" id="SM00355">
    <property type="entry name" value="ZnF_C2H2"/>
    <property type="match status" value="2"/>
</dbReference>
<dbReference type="Pfam" id="PF12874">
    <property type="entry name" value="zf-met"/>
    <property type="match status" value="2"/>
</dbReference>
<name>A0A9C6WVK6_FRAOC</name>
<dbReference type="PROSITE" id="PS00028">
    <property type="entry name" value="ZINC_FINGER_C2H2_1"/>
    <property type="match status" value="1"/>
</dbReference>
<keyword evidence="2" id="KW-1185">Reference proteome</keyword>
<dbReference type="KEGG" id="foc:127749324"/>
<dbReference type="AlphaFoldDB" id="A0A9C6WVK6"/>
<dbReference type="SMART" id="SM00451">
    <property type="entry name" value="ZnF_U1"/>
    <property type="match status" value="2"/>
</dbReference>
<dbReference type="SUPFAM" id="SSF57667">
    <property type="entry name" value="beta-beta-alpha zinc fingers"/>
    <property type="match status" value="2"/>
</dbReference>